<dbReference type="EMBL" id="LGGH01000006">
    <property type="protein sequence ID" value="KUK68569.1"/>
    <property type="molecule type" value="Genomic_DNA"/>
</dbReference>
<dbReference type="PANTHER" id="PTHR43106:SF1">
    <property type="entry name" value="DEHYDROGENASE-RELATED"/>
    <property type="match status" value="1"/>
</dbReference>
<reference evidence="4 5" key="2">
    <citation type="journal article" date="2015" name="MBio">
        <title>Genome-Resolved Metagenomic Analysis Reveals Roles for Candidate Phyla and Other Microbial Community Members in Biogeochemical Transformations in Oil Reservoirs.</title>
        <authorList>
            <person name="Hu P."/>
            <person name="Tom L."/>
            <person name="Singh A."/>
            <person name="Thomas B.C."/>
            <person name="Baker B.J."/>
            <person name="Piceno Y.M."/>
            <person name="Andersen G.L."/>
            <person name="Banfield J.F."/>
        </authorList>
    </citation>
    <scope>NUCLEOTIDE SEQUENCE [LARGE SCALE GENOMIC DNA]</scope>
</reference>
<dbReference type="AlphaFoldDB" id="A0A101H1D9"/>
<evidence type="ECO:0000313" key="5">
    <source>
        <dbReference type="Proteomes" id="UP000055014"/>
    </source>
</evidence>
<dbReference type="EMBL" id="LGGW01000016">
    <property type="protein sequence ID" value="KUK90887.1"/>
    <property type="molecule type" value="Genomic_DNA"/>
</dbReference>
<dbReference type="Proteomes" id="UP000055014">
    <property type="component" value="Unassembled WGS sequence"/>
</dbReference>
<feature type="non-terminal residue" evidence="2">
    <location>
        <position position="448"/>
    </location>
</feature>
<evidence type="ECO:0000313" key="2">
    <source>
        <dbReference type="EMBL" id="KUK68569.1"/>
    </source>
</evidence>
<dbReference type="InterPro" id="IPR049516">
    <property type="entry name" value="FAD-depend_C"/>
</dbReference>
<dbReference type="InterPro" id="IPR036188">
    <property type="entry name" value="FAD/NAD-bd_sf"/>
</dbReference>
<evidence type="ECO:0000259" key="1">
    <source>
        <dbReference type="Pfam" id="PF21688"/>
    </source>
</evidence>
<protein>
    <submittedName>
        <fullName evidence="2">FAD-dependent dehydrogenase</fullName>
    </submittedName>
</protein>
<reference evidence="2" key="1">
    <citation type="journal article" date="2015" name="MBio">
        <title>Genome-resolved metagenomic analysis reveals roles for candidate phyla and other microbial community members in biogeochemical transformations in oil reservoirs.</title>
        <authorList>
            <person name="Hu P."/>
            <person name="Tom L."/>
            <person name="Singh A."/>
            <person name="Thomas B.C."/>
            <person name="Baker B.J."/>
            <person name="Piceno Y.M."/>
            <person name="Andersen G.L."/>
            <person name="Banfield J.F."/>
        </authorList>
    </citation>
    <scope>NUCLEOTIDE SEQUENCE [LARGE SCALE GENOMIC DNA]</scope>
    <source>
        <strain evidence="2">46_47</strain>
        <strain evidence="3">46_70</strain>
    </source>
</reference>
<dbReference type="Gene3D" id="3.50.50.60">
    <property type="entry name" value="FAD/NAD(P)-binding domain"/>
    <property type="match status" value="1"/>
</dbReference>
<dbReference type="SUPFAM" id="SSF51905">
    <property type="entry name" value="FAD/NAD(P)-binding domain"/>
    <property type="match status" value="1"/>
</dbReference>
<name>A0A101H1D9_9BACT</name>
<comment type="caution">
    <text evidence="2">The sequence shown here is derived from an EMBL/GenBank/DDBJ whole genome shotgun (WGS) entry which is preliminary data.</text>
</comment>
<evidence type="ECO:0000313" key="3">
    <source>
        <dbReference type="EMBL" id="KUK90887.1"/>
    </source>
</evidence>
<evidence type="ECO:0000313" key="4">
    <source>
        <dbReference type="Proteomes" id="UP000054260"/>
    </source>
</evidence>
<dbReference type="Proteomes" id="UP000054260">
    <property type="component" value="Unassembled WGS sequence"/>
</dbReference>
<dbReference type="PANTHER" id="PTHR43106">
    <property type="entry name" value="DEHYDROGENASE-RELATED"/>
    <property type="match status" value="1"/>
</dbReference>
<proteinExistence type="predicted"/>
<sequence length="448" mass="50386">MSWGLINTDLAGNNDAPGEVNCPLRTYNMKIGIIGFGAASIGFLSEVIDENHEIHILERSKDIFSSSISGIRSDGKIFVSDTMGGDMEIPLPIQKSVVDFYLEKLHSEDKLNVKTGTSFDRKSSFFDLFYEKGFEPVNSRFWHIGTDKLGSVLTRIFDEFSKRKNVHFHFGSRVDEIDIEKERIILRGEGFEAEFDYVVVAVGRSGHSLIKKVTGRYPEIVESSNTVDIGIRFELPDHVVEEINNEMYEFKVRLKAKTGYTVRTFCNNPSGKVVLENYDDFVTVNGHSNSGGSSESTNFAILCTTRFTEPFRDPIGYGSYISRLSNILAGGRKVILQTYEDFMQTKRTKRLGRVKPTLPDSDFILGDINLVLPRRISVSITEFIEKLSEVIPGVAYPDNLMYAVEVKFYSNKINNGRYKNLKFIGDCSGHTRSITYATGHGRLLGSSL</sequence>
<organism evidence="2 4">
    <name type="scientific">Mesotoga infera</name>
    <dbReference type="NCBI Taxonomy" id="1236046"/>
    <lineage>
        <taxon>Bacteria</taxon>
        <taxon>Thermotogati</taxon>
        <taxon>Thermotogota</taxon>
        <taxon>Thermotogae</taxon>
        <taxon>Kosmotogales</taxon>
        <taxon>Kosmotogaceae</taxon>
        <taxon>Mesotoga</taxon>
    </lineage>
</organism>
<gene>
    <name evidence="2" type="ORF">XD86_0079</name>
    <name evidence="3" type="ORF">XE02_0312</name>
</gene>
<feature type="domain" description="FAD-dependent protein C-terminal" evidence="1">
    <location>
        <begin position="231"/>
        <end position="406"/>
    </location>
</feature>
<dbReference type="Pfam" id="PF21688">
    <property type="entry name" value="FAD-depend_C"/>
    <property type="match status" value="1"/>
</dbReference>
<accession>A0A101H1D9</accession>